<feature type="compositionally biased region" description="Polar residues" evidence="1">
    <location>
        <begin position="117"/>
        <end position="127"/>
    </location>
</feature>
<sequence length="127" mass="14816">MMDEKRSKKRRHLCLAKLGVARGARGADPVDEGFWRLNKHVITDCLQLATLYLPTKVTVHPLPAVRWIRHPLPDLLVQQTVARRREKEREPPSQRTVAHRLGYVARHHHEMRRRQGLRTNVGTPSTW</sequence>
<proteinExistence type="predicted"/>
<organism evidence="2 3">
    <name type="scientific">Melipona bicolor</name>
    <dbReference type="NCBI Taxonomy" id="60889"/>
    <lineage>
        <taxon>Eukaryota</taxon>
        <taxon>Metazoa</taxon>
        <taxon>Ecdysozoa</taxon>
        <taxon>Arthropoda</taxon>
        <taxon>Hexapoda</taxon>
        <taxon>Insecta</taxon>
        <taxon>Pterygota</taxon>
        <taxon>Neoptera</taxon>
        <taxon>Endopterygota</taxon>
        <taxon>Hymenoptera</taxon>
        <taxon>Apocrita</taxon>
        <taxon>Aculeata</taxon>
        <taxon>Apoidea</taxon>
        <taxon>Anthophila</taxon>
        <taxon>Apidae</taxon>
        <taxon>Melipona</taxon>
    </lineage>
</organism>
<gene>
    <name evidence="2" type="ORF">K0M31_018677</name>
</gene>
<evidence type="ECO:0000256" key="1">
    <source>
        <dbReference type="SAM" id="MobiDB-lite"/>
    </source>
</evidence>
<feature type="region of interest" description="Disordered" evidence="1">
    <location>
        <begin position="108"/>
        <end position="127"/>
    </location>
</feature>
<accession>A0AA40G3S9</accession>
<dbReference type="AlphaFoldDB" id="A0AA40G3S9"/>
<dbReference type="EMBL" id="JAHYIQ010000007">
    <property type="protein sequence ID" value="KAK1130551.1"/>
    <property type="molecule type" value="Genomic_DNA"/>
</dbReference>
<comment type="caution">
    <text evidence="2">The sequence shown here is derived from an EMBL/GenBank/DDBJ whole genome shotgun (WGS) entry which is preliminary data.</text>
</comment>
<evidence type="ECO:0000313" key="2">
    <source>
        <dbReference type="EMBL" id="KAK1130551.1"/>
    </source>
</evidence>
<name>A0AA40G3S9_9HYME</name>
<reference evidence="2" key="1">
    <citation type="submission" date="2021-10" db="EMBL/GenBank/DDBJ databases">
        <title>Melipona bicolor Genome sequencing and assembly.</title>
        <authorList>
            <person name="Araujo N.S."/>
            <person name="Arias M.C."/>
        </authorList>
    </citation>
    <scope>NUCLEOTIDE SEQUENCE</scope>
    <source>
        <strain evidence="2">USP_2M_L1-L4_2017</strain>
        <tissue evidence="2">Whole body</tissue>
    </source>
</reference>
<dbReference type="Proteomes" id="UP001177670">
    <property type="component" value="Unassembled WGS sequence"/>
</dbReference>
<keyword evidence="3" id="KW-1185">Reference proteome</keyword>
<protein>
    <submittedName>
        <fullName evidence="2">Uncharacterized protein</fullName>
    </submittedName>
</protein>
<evidence type="ECO:0000313" key="3">
    <source>
        <dbReference type="Proteomes" id="UP001177670"/>
    </source>
</evidence>